<feature type="domain" description="Flavoprotein" evidence="6">
    <location>
        <begin position="5"/>
        <end position="181"/>
    </location>
</feature>
<keyword evidence="5" id="KW-0472">Membrane</keyword>
<keyword evidence="3" id="KW-0511">Multifunctional enzyme</keyword>
<comment type="similarity">
    <text evidence="3 4">In the C-terminal section; belongs to the PPC synthetase family.</text>
</comment>
<dbReference type="EC" id="6.3.2.5" evidence="3"/>
<keyword evidence="3 4" id="KW-0436">Ligase</keyword>
<evidence type="ECO:0000259" key="6">
    <source>
        <dbReference type="Pfam" id="PF02441"/>
    </source>
</evidence>
<keyword evidence="2 3" id="KW-0456">Lyase</keyword>
<feature type="binding site" evidence="3">
    <location>
        <begin position="313"/>
        <end position="316"/>
    </location>
    <ligand>
        <name>CTP</name>
        <dbReference type="ChEBI" id="CHEBI:37563"/>
    </ligand>
</feature>
<dbReference type="GO" id="GO:0004632">
    <property type="term" value="F:phosphopantothenate--cysteine ligase activity"/>
    <property type="evidence" value="ECO:0007669"/>
    <property type="project" value="UniProtKB-UniRule"/>
</dbReference>
<comment type="caution">
    <text evidence="3">Lacks conserved residue(s) required for the propagation of feature annotation.</text>
</comment>
<dbReference type="GO" id="GO:0046872">
    <property type="term" value="F:metal ion binding"/>
    <property type="evidence" value="ECO:0007669"/>
    <property type="project" value="UniProtKB-KW"/>
</dbReference>
<keyword evidence="5" id="KW-0812">Transmembrane</keyword>
<dbReference type="PANTHER" id="PTHR14359">
    <property type="entry name" value="HOMO-OLIGOMERIC FLAVIN CONTAINING CYS DECARBOXYLASE FAMILY"/>
    <property type="match status" value="1"/>
</dbReference>
<evidence type="ECO:0000313" key="8">
    <source>
        <dbReference type="EMBL" id="ABL64403.1"/>
    </source>
</evidence>
<evidence type="ECO:0000256" key="2">
    <source>
        <dbReference type="ARBA" id="ARBA00023239"/>
    </source>
</evidence>
<evidence type="ECO:0000256" key="1">
    <source>
        <dbReference type="ARBA" id="ARBA00022793"/>
    </source>
</evidence>
<keyword evidence="9" id="KW-1185">Reference proteome</keyword>
<comment type="cofactor">
    <cofactor evidence="3">
        <name>FMN</name>
        <dbReference type="ChEBI" id="CHEBI:58210"/>
    </cofactor>
    <text evidence="3">Binds 1 FMN per subunit.</text>
</comment>
<dbReference type="PANTHER" id="PTHR14359:SF6">
    <property type="entry name" value="PHOSPHOPANTOTHENOYLCYSTEINE DECARBOXYLASE"/>
    <property type="match status" value="1"/>
</dbReference>
<proteinExistence type="inferred from homology"/>
<gene>
    <name evidence="3" type="primary">coaBC</name>
    <name evidence="8" type="ordered locus">Cpha266_0344</name>
</gene>
<dbReference type="EC" id="4.1.1.36" evidence="3"/>
<evidence type="ECO:0000259" key="7">
    <source>
        <dbReference type="Pfam" id="PF04127"/>
    </source>
</evidence>
<dbReference type="UniPathway" id="UPA00241">
    <property type="reaction ID" value="UER00353"/>
</dbReference>
<dbReference type="HOGENOM" id="CLU_033319_0_1_10"/>
<dbReference type="Gene3D" id="3.40.50.10300">
    <property type="entry name" value="CoaB-like"/>
    <property type="match status" value="1"/>
</dbReference>
<dbReference type="GO" id="GO:0015941">
    <property type="term" value="P:pantothenate catabolic process"/>
    <property type="evidence" value="ECO:0007669"/>
    <property type="project" value="InterPro"/>
</dbReference>
<feature type="binding site" evidence="3">
    <location>
        <position position="332"/>
    </location>
    <ligand>
        <name>CTP</name>
        <dbReference type="ChEBI" id="CHEBI:37563"/>
    </ligand>
</feature>
<evidence type="ECO:0000256" key="3">
    <source>
        <dbReference type="HAMAP-Rule" id="MF_02225"/>
    </source>
</evidence>
<dbReference type="InterPro" id="IPR007085">
    <property type="entry name" value="DNA/pantothenate-metab_flavo_C"/>
</dbReference>
<dbReference type="InterPro" id="IPR035929">
    <property type="entry name" value="CoaB-like_sf"/>
</dbReference>
<feature type="binding site" evidence="3">
    <location>
        <position position="350"/>
    </location>
    <ligand>
        <name>CTP</name>
        <dbReference type="ChEBI" id="CHEBI:37563"/>
    </ligand>
</feature>
<comment type="function">
    <text evidence="3">Catalyzes two sequential steps in the biosynthesis of coenzyme A. In the first step cysteine is conjugated to 4'-phosphopantothenate to form 4-phosphopantothenoylcysteine. In the second step the latter compound is decarboxylated to form 4'-phosphopantotheine.</text>
</comment>
<keyword evidence="3 4" id="KW-0285">Flavoprotein</keyword>
<dbReference type="Pfam" id="PF02441">
    <property type="entry name" value="Flavoprotein"/>
    <property type="match status" value="1"/>
</dbReference>
<dbReference type="GO" id="GO:0004633">
    <property type="term" value="F:phosphopantothenoylcysteine decarboxylase activity"/>
    <property type="evidence" value="ECO:0007669"/>
    <property type="project" value="UniProtKB-UniRule"/>
</dbReference>
<feature type="region of interest" description="Phosphopantothenoylcysteine decarboxylase" evidence="3">
    <location>
        <begin position="1"/>
        <end position="198"/>
    </location>
</feature>
<comment type="similarity">
    <text evidence="3 4">In the N-terminal section; belongs to the HFCD (homo-oligomeric flavin containing Cys decarboxylase) superfamily.</text>
</comment>
<comment type="catalytic activity">
    <reaction evidence="3 4">
        <text>N-[(R)-4-phosphopantothenoyl]-L-cysteine + H(+) = (R)-4'-phosphopantetheine + CO2</text>
        <dbReference type="Rhea" id="RHEA:16793"/>
        <dbReference type="ChEBI" id="CHEBI:15378"/>
        <dbReference type="ChEBI" id="CHEBI:16526"/>
        <dbReference type="ChEBI" id="CHEBI:59458"/>
        <dbReference type="ChEBI" id="CHEBI:61723"/>
        <dbReference type="EC" id="4.1.1.36"/>
    </reaction>
</comment>
<feature type="region of interest" description="Phosphopantothenate--cysteine ligase" evidence="3">
    <location>
        <begin position="199"/>
        <end position="410"/>
    </location>
</feature>
<keyword evidence="3" id="KW-0479">Metal-binding</keyword>
<dbReference type="SUPFAM" id="SSF52507">
    <property type="entry name" value="Homo-oligomeric flavin-containing Cys decarboxylases, HFCD"/>
    <property type="match status" value="1"/>
</dbReference>
<feature type="transmembrane region" description="Helical" evidence="5">
    <location>
        <begin position="7"/>
        <end position="27"/>
    </location>
</feature>
<keyword evidence="1 3" id="KW-0210">Decarboxylase</keyword>
<dbReference type="SUPFAM" id="SSF102645">
    <property type="entry name" value="CoaB-like"/>
    <property type="match status" value="1"/>
</dbReference>
<evidence type="ECO:0000313" key="9">
    <source>
        <dbReference type="Proteomes" id="UP000008701"/>
    </source>
</evidence>
<dbReference type="EMBL" id="CP000492">
    <property type="protein sequence ID" value="ABL64403.1"/>
    <property type="molecule type" value="Genomic_DNA"/>
</dbReference>
<protein>
    <recommendedName>
        <fullName evidence="3">Coenzyme A biosynthesis bifunctional protein CoaBC</fullName>
    </recommendedName>
    <alternativeName>
        <fullName evidence="3">DNA/pantothenate metabolism flavoprotein</fullName>
    </alternativeName>
    <alternativeName>
        <fullName evidence="3">Phosphopantothenoylcysteine synthetase/decarboxylase</fullName>
        <shortName evidence="3">PPCS-PPCDC</shortName>
    </alternativeName>
    <domain>
        <recommendedName>
            <fullName evidence="3">Phosphopantothenoylcysteine decarboxylase</fullName>
            <shortName evidence="3">PPC decarboxylase</shortName>
            <shortName evidence="3">PPC-DC</shortName>
            <ecNumber evidence="3">4.1.1.36</ecNumber>
        </recommendedName>
        <alternativeName>
            <fullName evidence="3">CoaC</fullName>
        </alternativeName>
    </domain>
    <domain>
        <recommendedName>
            <fullName evidence="3">Phosphopantothenate--cysteine ligase</fullName>
            <ecNumber evidence="3">6.3.2.5</ecNumber>
        </recommendedName>
        <alternativeName>
            <fullName evidence="3">CoaB</fullName>
        </alternativeName>
        <alternativeName>
            <fullName evidence="3">Phosphopantothenoylcysteine synthetase</fullName>
            <shortName evidence="3">PPC synthetase</shortName>
            <shortName evidence="3">PPC-S</shortName>
        </alternativeName>
    </domain>
</protein>
<dbReference type="eggNOG" id="COG0452">
    <property type="taxonomic scope" value="Bacteria"/>
</dbReference>
<dbReference type="InterPro" id="IPR005252">
    <property type="entry name" value="CoaBC"/>
</dbReference>
<comment type="catalytic activity">
    <reaction evidence="3 4">
        <text>(R)-4'-phosphopantothenate + L-cysteine + CTP = N-[(R)-4-phosphopantothenoyl]-L-cysteine + CMP + diphosphate + H(+)</text>
        <dbReference type="Rhea" id="RHEA:19397"/>
        <dbReference type="ChEBI" id="CHEBI:10986"/>
        <dbReference type="ChEBI" id="CHEBI:15378"/>
        <dbReference type="ChEBI" id="CHEBI:33019"/>
        <dbReference type="ChEBI" id="CHEBI:35235"/>
        <dbReference type="ChEBI" id="CHEBI:37563"/>
        <dbReference type="ChEBI" id="CHEBI:59458"/>
        <dbReference type="ChEBI" id="CHEBI:60377"/>
        <dbReference type="EC" id="6.3.2.5"/>
    </reaction>
</comment>
<feature type="domain" description="DNA/pantothenate metabolism flavoprotein C-terminal" evidence="7">
    <location>
        <begin position="194"/>
        <end position="404"/>
    </location>
</feature>
<comment type="pathway">
    <text evidence="3 4">Cofactor biosynthesis; coenzyme A biosynthesis; CoA from (R)-pantothenate: step 2/5.</text>
</comment>
<dbReference type="Pfam" id="PF04127">
    <property type="entry name" value="DFP"/>
    <property type="match status" value="1"/>
</dbReference>
<comment type="cofactor">
    <cofactor evidence="3">
        <name>Mg(2+)</name>
        <dbReference type="ChEBI" id="CHEBI:18420"/>
    </cofactor>
</comment>
<keyword evidence="3" id="KW-0460">Magnesium</keyword>
<keyword evidence="5" id="KW-1133">Transmembrane helix</keyword>
<dbReference type="KEGG" id="cph:Cpha266_0344"/>
<sequence length="410" mass="44120">MLRGKNIIIAICGGIAAYKIPVLVRLLKKGGANVKVVLTASAARFVSELTLATVSQEQVYCSLFPPVERENVDYTRHISLGEWADIFVVAPATANTIAKLAAGLCDDMLSACFLTLRPNKPVLLFPAMDGEMFTSSSVQRNLAMLLADGARIINPDSGELASGQCGLGRMPEPEAIAALIEEELLKSCNKHSSLQGKSVVITAGPTREKIDDVRFISNYSSGKMGFAIARAAAERGAKVTLLAGPVSLITPPLVERVDVESAKEMYDAARQLFETCDVFVSAAAVADYRPDSPFQGKLKKNGEELSLTLRKNPDILAEFSKQKSPSQIAVGFALECEDGLKNAIKKRIEKKLDLIALNFYDGKSSGFEVETNMLTLIGSDDTATVLPLLSKPDAANRLLEAVEKLIQPDS</sequence>
<dbReference type="Gene3D" id="3.40.50.1950">
    <property type="entry name" value="Flavin prenyltransferase-like"/>
    <property type="match status" value="1"/>
</dbReference>
<dbReference type="GO" id="GO:0010181">
    <property type="term" value="F:FMN binding"/>
    <property type="evidence" value="ECO:0007669"/>
    <property type="project" value="UniProtKB-UniRule"/>
</dbReference>
<dbReference type="GO" id="GO:0071513">
    <property type="term" value="C:phosphopantothenoylcysteine decarboxylase complex"/>
    <property type="evidence" value="ECO:0007669"/>
    <property type="project" value="TreeGrafter"/>
</dbReference>
<reference evidence="8 9" key="1">
    <citation type="submission" date="2006-12" db="EMBL/GenBank/DDBJ databases">
        <title>Complete sequence of Chlorobium phaeobacteroides DSM 266.</title>
        <authorList>
            <consortium name="US DOE Joint Genome Institute"/>
            <person name="Copeland A."/>
            <person name="Lucas S."/>
            <person name="Lapidus A."/>
            <person name="Barry K."/>
            <person name="Detter J.C."/>
            <person name="Glavina del Rio T."/>
            <person name="Hammon N."/>
            <person name="Israni S."/>
            <person name="Pitluck S."/>
            <person name="Goltsman E."/>
            <person name="Schmutz J."/>
            <person name="Larimer F."/>
            <person name="Land M."/>
            <person name="Hauser L."/>
            <person name="Mikhailova N."/>
            <person name="Li T."/>
            <person name="Overmann J."/>
            <person name="Bryant D.A."/>
            <person name="Richardson P."/>
        </authorList>
    </citation>
    <scope>NUCLEOTIDE SEQUENCE [LARGE SCALE GENOMIC DNA]</scope>
    <source>
        <strain evidence="8 9">DSM 266</strain>
    </source>
</reference>
<feature type="binding site" evidence="3">
    <location>
        <position position="287"/>
    </location>
    <ligand>
        <name>CTP</name>
        <dbReference type="ChEBI" id="CHEBI:37563"/>
    </ligand>
</feature>
<dbReference type="STRING" id="290317.Cpha266_0344"/>
<dbReference type="AlphaFoldDB" id="A1BDC6"/>
<comment type="pathway">
    <text evidence="3 4">Cofactor biosynthesis; coenzyme A biosynthesis; CoA from (R)-pantothenate: step 3/5.</text>
</comment>
<name>A1BDC6_CHLPD</name>
<evidence type="ECO:0000256" key="5">
    <source>
        <dbReference type="SAM" id="Phobius"/>
    </source>
</evidence>
<dbReference type="OrthoDB" id="9802554at2"/>
<dbReference type="InterPro" id="IPR003382">
    <property type="entry name" value="Flavoprotein"/>
</dbReference>
<comment type="function">
    <text evidence="4">Catalyzes two steps in the biosynthesis of coenzyme A. In the first step cysteine is conjugated to 4'-phosphopantothenate to form 4-phosphopantothenoylcysteine, in the latter compound is decarboxylated to form 4'-phosphopantotheine.</text>
</comment>
<organism evidence="8 9">
    <name type="scientific">Chlorobium phaeobacteroides (strain DSM 266 / SMG 266 / 2430)</name>
    <dbReference type="NCBI Taxonomy" id="290317"/>
    <lineage>
        <taxon>Bacteria</taxon>
        <taxon>Pseudomonadati</taxon>
        <taxon>Chlorobiota</taxon>
        <taxon>Chlorobiia</taxon>
        <taxon>Chlorobiales</taxon>
        <taxon>Chlorobiaceae</taxon>
        <taxon>Chlorobium/Pelodictyon group</taxon>
        <taxon>Chlorobium</taxon>
    </lineage>
</organism>
<dbReference type="InterPro" id="IPR036551">
    <property type="entry name" value="Flavin_trans-like"/>
</dbReference>
<feature type="binding site" evidence="3">
    <location>
        <position position="346"/>
    </location>
    <ligand>
        <name>CTP</name>
        <dbReference type="ChEBI" id="CHEBI:37563"/>
    </ligand>
</feature>
<feature type="binding site" evidence="3">
    <location>
        <position position="297"/>
    </location>
    <ligand>
        <name>CTP</name>
        <dbReference type="ChEBI" id="CHEBI:37563"/>
    </ligand>
</feature>
<dbReference type="HAMAP" id="MF_02225">
    <property type="entry name" value="CoaBC"/>
    <property type="match status" value="1"/>
</dbReference>
<dbReference type="NCBIfam" id="TIGR00521">
    <property type="entry name" value="coaBC_dfp"/>
    <property type="match status" value="1"/>
</dbReference>
<evidence type="ECO:0000256" key="4">
    <source>
        <dbReference type="RuleBase" id="RU364078"/>
    </source>
</evidence>
<dbReference type="RefSeq" id="WP_011744237.1">
    <property type="nucleotide sequence ID" value="NC_008639.1"/>
</dbReference>
<dbReference type="GO" id="GO:0015937">
    <property type="term" value="P:coenzyme A biosynthetic process"/>
    <property type="evidence" value="ECO:0007669"/>
    <property type="project" value="UniProtKB-UniRule"/>
</dbReference>
<accession>A1BDC6</accession>
<keyword evidence="3 4" id="KW-0288">FMN</keyword>
<dbReference type="Proteomes" id="UP000008701">
    <property type="component" value="Chromosome"/>
</dbReference>